<evidence type="ECO:0008006" key="4">
    <source>
        <dbReference type="Google" id="ProtNLM"/>
    </source>
</evidence>
<dbReference type="EMBL" id="CP069127">
    <property type="protein sequence ID" value="QRG70632.1"/>
    <property type="molecule type" value="Genomic_DNA"/>
</dbReference>
<reference evidence="2 3" key="1">
    <citation type="submission" date="2021-01" db="EMBL/GenBank/DDBJ databases">
        <title>Identification of strong promoters based on the transcriptome of Brevibacillus choshinensis.</title>
        <authorList>
            <person name="Yao D."/>
            <person name="Zhang K."/>
            <person name="Wu J."/>
        </authorList>
    </citation>
    <scope>NUCLEOTIDE SEQUENCE [LARGE SCALE GENOMIC DNA]</scope>
    <source>
        <strain evidence="2 3">HPD31-SP3</strain>
    </source>
</reference>
<organism evidence="2 3">
    <name type="scientific">Brevibacillus choshinensis</name>
    <dbReference type="NCBI Taxonomy" id="54911"/>
    <lineage>
        <taxon>Bacteria</taxon>
        <taxon>Bacillati</taxon>
        <taxon>Bacillota</taxon>
        <taxon>Bacilli</taxon>
        <taxon>Bacillales</taxon>
        <taxon>Paenibacillaceae</taxon>
        <taxon>Brevibacillus</taxon>
    </lineage>
</organism>
<protein>
    <recommendedName>
        <fullName evidence="4">Terminase</fullName>
    </recommendedName>
</protein>
<dbReference type="NCBIfam" id="NF040601">
    <property type="entry name" value="TerS_not_xtmA"/>
    <property type="match status" value="1"/>
</dbReference>
<dbReference type="Proteomes" id="UP000596248">
    <property type="component" value="Chromosome"/>
</dbReference>
<evidence type="ECO:0000313" key="3">
    <source>
        <dbReference type="Proteomes" id="UP000596248"/>
    </source>
</evidence>
<accession>A0ABX7FXU8</accession>
<proteinExistence type="predicted"/>
<evidence type="ECO:0000313" key="2">
    <source>
        <dbReference type="EMBL" id="QRG70632.1"/>
    </source>
</evidence>
<name>A0ABX7FXU8_BRECH</name>
<keyword evidence="3" id="KW-1185">Reference proteome</keyword>
<gene>
    <name evidence="2" type="ORF">JNE38_16585</name>
</gene>
<sequence>MIREEYERTEISLSDLADKHGIKYPTIKSRKQRQAWEKDASIDAKDASATKEDASTRSRAGPPKGNRNAVGSGAPKGNKNAVGNSGGAAPMRNLNAVTHGFFRKFFPEETLEIMEQIETRSPLDMLWDNIVIQYTAIIRAQQIMFVRDQEDETKVLKKFKPGMFGDEKEWEYQHAWDKQATFLQAQSRAMATFQSLIRQYEELCNKGLATEEQRLRVEKLKLEVGNLRGDTDGDAHQQNSGYAAALNAQAADVFADEVNEDGEEA</sequence>
<evidence type="ECO:0000256" key="1">
    <source>
        <dbReference type="SAM" id="MobiDB-lite"/>
    </source>
</evidence>
<feature type="compositionally biased region" description="Basic and acidic residues" evidence="1">
    <location>
        <begin position="34"/>
        <end position="56"/>
    </location>
</feature>
<feature type="region of interest" description="Disordered" evidence="1">
    <location>
        <begin position="28"/>
        <end position="89"/>
    </location>
</feature>